<protein>
    <submittedName>
        <fullName evidence="1">DUF3219 family protein</fullName>
    </submittedName>
</protein>
<name>A0A5C6VN54_9BACI</name>
<dbReference type="InterPro" id="IPR023105">
    <property type="entry name" value="YkvR-like_sf"/>
</dbReference>
<dbReference type="AlphaFoldDB" id="A0A5C6VN54"/>
<accession>A0A5C6VN54</accession>
<evidence type="ECO:0000313" key="1">
    <source>
        <dbReference type="EMBL" id="TXC85976.1"/>
    </source>
</evidence>
<dbReference type="Proteomes" id="UP000321363">
    <property type="component" value="Unassembled WGS sequence"/>
</dbReference>
<sequence>MKMINEIIINDTILPIKDYKQDGKAGKLQISVKFNVSSDQYHDMTTMLYKDKFSIKVPQKNLLFEAKITQYATSITNLYKKEQVGVFKVTFTER</sequence>
<dbReference type="EMBL" id="VOQF01000013">
    <property type="protein sequence ID" value="TXC85976.1"/>
    <property type="molecule type" value="Genomic_DNA"/>
</dbReference>
<gene>
    <name evidence="1" type="ORF">FS935_18145</name>
</gene>
<dbReference type="SUPFAM" id="SSF159173">
    <property type="entry name" value="YkvR-like"/>
    <property type="match status" value="1"/>
</dbReference>
<evidence type="ECO:0000313" key="2">
    <source>
        <dbReference type="Proteomes" id="UP000321363"/>
    </source>
</evidence>
<dbReference type="Gene3D" id="2.40.30.80">
    <property type="entry name" value="YkvR-like"/>
    <property type="match status" value="1"/>
</dbReference>
<comment type="caution">
    <text evidence="1">The sequence shown here is derived from an EMBL/GenBank/DDBJ whole genome shotgun (WGS) entry which is preliminary data.</text>
</comment>
<reference evidence="1 2" key="1">
    <citation type="journal article" date="2005" name="Int. J. Syst. Evol. Microbiol.">
        <title>Bacillus litoralis sp. nov., isolated from a tidal flat of the Yellow Sea in Korea.</title>
        <authorList>
            <person name="Yoon J.H."/>
            <person name="Oh T.K."/>
        </authorList>
    </citation>
    <scope>NUCLEOTIDE SEQUENCE [LARGE SCALE GENOMIC DNA]</scope>
    <source>
        <strain evidence="1 2">SW-211</strain>
    </source>
</reference>
<dbReference type="Pfam" id="PF11514">
    <property type="entry name" value="DUF3219"/>
    <property type="match status" value="1"/>
</dbReference>
<organism evidence="1 2">
    <name type="scientific">Metabacillus litoralis</name>
    <dbReference type="NCBI Taxonomy" id="152268"/>
    <lineage>
        <taxon>Bacteria</taxon>
        <taxon>Bacillati</taxon>
        <taxon>Bacillota</taxon>
        <taxon>Bacilli</taxon>
        <taxon>Bacillales</taxon>
        <taxon>Bacillaceae</taxon>
        <taxon>Metabacillus</taxon>
    </lineage>
</organism>
<proteinExistence type="predicted"/>
<dbReference type="InterPro" id="IPR021596">
    <property type="entry name" value="DUF3219"/>
</dbReference>
<keyword evidence="2" id="KW-1185">Reference proteome</keyword>